<sequence>MGGMFGLVLKQDCSERAKEKLLKAGCEVLNILETSSHPLCFLAAIMVLTSSGFIFL</sequence>
<organism evidence="1">
    <name type="scientific">marine sediment metagenome</name>
    <dbReference type="NCBI Taxonomy" id="412755"/>
    <lineage>
        <taxon>unclassified sequences</taxon>
        <taxon>metagenomes</taxon>
        <taxon>ecological metagenomes</taxon>
    </lineage>
</organism>
<protein>
    <submittedName>
        <fullName evidence="1">Uncharacterized protein</fullName>
    </submittedName>
</protein>
<dbReference type="EMBL" id="BARV01009117">
    <property type="protein sequence ID" value="GAI12481.1"/>
    <property type="molecule type" value="Genomic_DNA"/>
</dbReference>
<dbReference type="AlphaFoldDB" id="X1M364"/>
<evidence type="ECO:0000313" key="1">
    <source>
        <dbReference type="EMBL" id="GAI12481.1"/>
    </source>
</evidence>
<proteinExistence type="predicted"/>
<accession>X1M364</accession>
<reference evidence="1" key="1">
    <citation type="journal article" date="2014" name="Front. Microbiol.">
        <title>High frequency of phylogenetically diverse reductive dehalogenase-homologous genes in deep subseafloor sedimentary metagenomes.</title>
        <authorList>
            <person name="Kawai M."/>
            <person name="Futagami T."/>
            <person name="Toyoda A."/>
            <person name="Takaki Y."/>
            <person name="Nishi S."/>
            <person name="Hori S."/>
            <person name="Arai W."/>
            <person name="Tsubouchi T."/>
            <person name="Morono Y."/>
            <person name="Uchiyama I."/>
            <person name="Ito T."/>
            <person name="Fujiyama A."/>
            <person name="Inagaki F."/>
            <person name="Takami H."/>
        </authorList>
    </citation>
    <scope>NUCLEOTIDE SEQUENCE</scope>
    <source>
        <strain evidence="1">Expedition CK06-06</strain>
    </source>
</reference>
<name>X1M364_9ZZZZ</name>
<gene>
    <name evidence="1" type="ORF">S06H3_18099</name>
</gene>
<comment type="caution">
    <text evidence="1">The sequence shown here is derived from an EMBL/GenBank/DDBJ whole genome shotgun (WGS) entry which is preliminary data.</text>
</comment>